<dbReference type="SUPFAM" id="SSF48452">
    <property type="entry name" value="TPR-like"/>
    <property type="match status" value="2"/>
</dbReference>
<dbReference type="EMBL" id="CP062983">
    <property type="protein sequence ID" value="QPC83472.1"/>
    <property type="molecule type" value="Genomic_DNA"/>
</dbReference>
<dbReference type="SMART" id="SM00028">
    <property type="entry name" value="TPR"/>
    <property type="match status" value="7"/>
</dbReference>
<keyword evidence="5" id="KW-0812">Transmembrane</keyword>
<dbReference type="PROSITE" id="PS50005">
    <property type="entry name" value="TPR"/>
    <property type="match status" value="2"/>
</dbReference>
<dbReference type="Gene3D" id="1.25.40.10">
    <property type="entry name" value="Tetratricopeptide repeat domain"/>
    <property type="match status" value="2"/>
</dbReference>
<dbReference type="Proteomes" id="UP000594468">
    <property type="component" value="Chromosome"/>
</dbReference>
<keyword evidence="5" id="KW-0472">Membrane</keyword>
<keyword evidence="7" id="KW-1185">Reference proteome</keyword>
<dbReference type="GO" id="GO:0009279">
    <property type="term" value="C:cell outer membrane"/>
    <property type="evidence" value="ECO:0007669"/>
    <property type="project" value="TreeGrafter"/>
</dbReference>
<sequence length="438" mass="48905">MYIRTPKRYRGVQRRSVFSCGRLFFYLIAIVLIGIGVYIYQHREQFQPIVNQAVFSVVSSAESSIGTMTAPTPTPTQDPRNNIAQADNYWMGGSVSEALQLYVPILDSVPNDAEIYSRVTMGSLVQGNYGDALDYAERTITADPFNSEAWVLRSWAQRGQGAPEVAIVSALQALELDRNNADAYAQLAFAYLDNGQADRALTTANRAIELDQTNYNAYRARAYIYWEGIFDFEAAQADLDMAYSLASDQDQAASTLLAIDRAVLQQRLGDLDGAIQTLSDLRQRTPDNTEALYRLGLMYWNQGEFGQAGELMLSCIDVDPTNINCHFWLGRAQNRQEQNQLADQSFQSAIDLGSRNAQHYYWLAVSKQAIGNCNLAYVYWQEGYELAQEDPTQQWVADFEASRPGCAPSDREIDMEDFAVTETPQPDLDPTPDPAGSA</sequence>
<evidence type="ECO:0000256" key="1">
    <source>
        <dbReference type="ARBA" id="ARBA00022737"/>
    </source>
</evidence>
<organism evidence="6 7">
    <name type="scientific">Phototrophicus methaneseepsis</name>
    <dbReference type="NCBI Taxonomy" id="2710758"/>
    <lineage>
        <taxon>Bacteria</taxon>
        <taxon>Bacillati</taxon>
        <taxon>Chloroflexota</taxon>
        <taxon>Candidatus Thermofontia</taxon>
        <taxon>Phototrophicales</taxon>
        <taxon>Phototrophicaceae</taxon>
        <taxon>Phototrophicus</taxon>
    </lineage>
</organism>
<evidence type="ECO:0000313" key="6">
    <source>
        <dbReference type="EMBL" id="QPC83472.1"/>
    </source>
</evidence>
<dbReference type="KEGG" id="pmet:G4Y79_03565"/>
<dbReference type="AlphaFoldDB" id="A0A7S8IFD6"/>
<gene>
    <name evidence="6" type="ORF">G4Y79_03565</name>
</gene>
<feature type="repeat" description="TPR" evidence="3">
    <location>
        <begin position="181"/>
        <end position="214"/>
    </location>
</feature>
<keyword evidence="5" id="KW-1133">Transmembrane helix</keyword>
<proteinExistence type="predicted"/>
<evidence type="ECO:0000256" key="2">
    <source>
        <dbReference type="ARBA" id="ARBA00022803"/>
    </source>
</evidence>
<dbReference type="Pfam" id="PF13431">
    <property type="entry name" value="TPR_17"/>
    <property type="match status" value="1"/>
</dbReference>
<feature type="compositionally biased region" description="Pro residues" evidence="4">
    <location>
        <begin position="427"/>
        <end position="438"/>
    </location>
</feature>
<evidence type="ECO:0000313" key="7">
    <source>
        <dbReference type="Proteomes" id="UP000594468"/>
    </source>
</evidence>
<keyword evidence="2 3" id="KW-0802">TPR repeat</keyword>
<feature type="region of interest" description="Disordered" evidence="4">
    <location>
        <begin position="402"/>
        <end position="438"/>
    </location>
</feature>
<dbReference type="InterPro" id="IPR019734">
    <property type="entry name" value="TPR_rpt"/>
</dbReference>
<dbReference type="InterPro" id="IPR011990">
    <property type="entry name" value="TPR-like_helical_dom_sf"/>
</dbReference>
<feature type="transmembrane region" description="Helical" evidence="5">
    <location>
        <begin position="21"/>
        <end position="40"/>
    </location>
</feature>
<evidence type="ECO:0000256" key="5">
    <source>
        <dbReference type="SAM" id="Phobius"/>
    </source>
</evidence>
<reference evidence="6 7" key="1">
    <citation type="submission" date="2020-02" db="EMBL/GenBank/DDBJ databases">
        <authorList>
            <person name="Zheng R.K."/>
            <person name="Sun C.M."/>
        </authorList>
    </citation>
    <scope>NUCLEOTIDE SEQUENCE [LARGE SCALE GENOMIC DNA]</scope>
    <source>
        <strain evidence="7">rifampicinis</strain>
    </source>
</reference>
<evidence type="ECO:0000256" key="4">
    <source>
        <dbReference type="SAM" id="MobiDB-lite"/>
    </source>
</evidence>
<name>A0A7S8IFD6_9CHLR</name>
<protein>
    <submittedName>
        <fullName evidence="6">Tetratricopeptide repeat protein</fullName>
    </submittedName>
</protein>
<dbReference type="Pfam" id="PF13432">
    <property type="entry name" value="TPR_16"/>
    <property type="match status" value="1"/>
</dbReference>
<dbReference type="GO" id="GO:0046813">
    <property type="term" value="P:receptor-mediated virion attachment to host cell"/>
    <property type="evidence" value="ECO:0007669"/>
    <property type="project" value="TreeGrafter"/>
</dbReference>
<dbReference type="RefSeq" id="WP_195171539.1">
    <property type="nucleotide sequence ID" value="NZ_CP062983.1"/>
</dbReference>
<dbReference type="PANTHER" id="PTHR44858:SF1">
    <property type="entry name" value="UDP-N-ACETYLGLUCOSAMINE--PEPTIDE N-ACETYLGLUCOSAMINYLTRANSFERASE SPINDLY-RELATED"/>
    <property type="match status" value="1"/>
</dbReference>
<evidence type="ECO:0000256" key="3">
    <source>
        <dbReference type="PROSITE-ProRule" id="PRU00339"/>
    </source>
</evidence>
<dbReference type="InterPro" id="IPR050498">
    <property type="entry name" value="Ycf3"/>
</dbReference>
<accession>A0A7S8IFD6</accession>
<keyword evidence="1" id="KW-0677">Repeat</keyword>
<feature type="repeat" description="TPR" evidence="3">
    <location>
        <begin position="289"/>
        <end position="322"/>
    </location>
</feature>
<dbReference type="PANTHER" id="PTHR44858">
    <property type="entry name" value="TETRATRICOPEPTIDE REPEAT PROTEIN 6"/>
    <property type="match status" value="1"/>
</dbReference>